<sequence>MENTIINESVFSQLLVDVGEDMLPALVAVFNEETTERISDLQHLMVNIDNNKVAQSCHSIKSSAGTYGALIVQQHAEELEVMAKSNSTGEVQMKLPLLISSLQDAINALALRCD</sequence>
<dbReference type="PROSITE" id="PS50894">
    <property type="entry name" value="HPT"/>
    <property type="match status" value="1"/>
</dbReference>
<proteinExistence type="predicted"/>
<dbReference type="InterPro" id="IPR036641">
    <property type="entry name" value="HPT_dom_sf"/>
</dbReference>
<dbReference type="Gene3D" id="1.20.120.160">
    <property type="entry name" value="HPT domain"/>
    <property type="match status" value="1"/>
</dbReference>
<evidence type="ECO:0000313" key="5">
    <source>
        <dbReference type="Proteomes" id="UP000250163"/>
    </source>
</evidence>
<dbReference type="Proteomes" id="UP000250163">
    <property type="component" value="Chromosome MORIYA"/>
</dbReference>
<dbReference type="GO" id="GO:0004672">
    <property type="term" value="F:protein kinase activity"/>
    <property type="evidence" value="ECO:0007669"/>
    <property type="project" value="UniProtKB-ARBA"/>
</dbReference>
<dbReference type="AlphaFoldDB" id="A0A330LNE4"/>
<keyword evidence="2" id="KW-0597">Phosphoprotein</keyword>
<accession>A0A330LNE4</accession>
<dbReference type="EMBL" id="LS483250">
    <property type="protein sequence ID" value="SQD77501.1"/>
    <property type="molecule type" value="Genomic_DNA"/>
</dbReference>
<dbReference type="SUPFAM" id="SSF47226">
    <property type="entry name" value="Histidine-containing phosphotransfer domain, HPT domain"/>
    <property type="match status" value="1"/>
</dbReference>
<keyword evidence="5" id="KW-1185">Reference proteome</keyword>
<organism evidence="4 5">
    <name type="scientific">Moritella yayanosii</name>
    <dbReference type="NCBI Taxonomy" id="69539"/>
    <lineage>
        <taxon>Bacteria</taxon>
        <taxon>Pseudomonadati</taxon>
        <taxon>Pseudomonadota</taxon>
        <taxon>Gammaproteobacteria</taxon>
        <taxon>Alteromonadales</taxon>
        <taxon>Moritellaceae</taxon>
        <taxon>Moritella</taxon>
    </lineage>
</organism>
<dbReference type="KEGG" id="mya:MORIYA_1023"/>
<evidence type="ECO:0000313" key="4">
    <source>
        <dbReference type="EMBL" id="SQD77501.1"/>
    </source>
</evidence>
<dbReference type="Pfam" id="PF01627">
    <property type="entry name" value="Hpt"/>
    <property type="match status" value="1"/>
</dbReference>
<dbReference type="GO" id="GO:0000160">
    <property type="term" value="P:phosphorelay signal transduction system"/>
    <property type="evidence" value="ECO:0007669"/>
    <property type="project" value="UniProtKB-KW"/>
</dbReference>
<feature type="domain" description="HPt" evidence="3">
    <location>
        <begin position="19"/>
        <end position="114"/>
    </location>
</feature>
<dbReference type="OrthoDB" id="5600374at2"/>
<keyword evidence="1" id="KW-0902">Two-component regulatory system</keyword>
<feature type="modified residue" description="Phosphohistidine" evidence="2">
    <location>
        <position position="58"/>
    </location>
</feature>
<protein>
    <recommendedName>
        <fullName evidence="3">HPt domain-containing protein</fullName>
    </recommendedName>
</protein>
<evidence type="ECO:0000256" key="1">
    <source>
        <dbReference type="ARBA" id="ARBA00023012"/>
    </source>
</evidence>
<evidence type="ECO:0000259" key="3">
    <source>
        <dbReference type="PROSITE" id="PS50894"/>
    </source>
</evidence>
<name>A0A330LNE4_9GAMM</name>
<dbReference type="InterPro" id="IPR008207">
    <property type="entry name" value="Sig_transdc_His_kin_Hpt_dom"/>
</dbReference>
<dbReference type="RefSeq" id="WP_112713153.1">
    <property type="nucleotide sequence ID" value="NZ_LS483250.1"/>
</dbReference>
<reference evidence="5" key="1">
    <citation type="submission" date="2018-05" db="EMBL/GenBank/DDBJ databases">
        <authorList>
            <person name="Cea G.-C."/>
            <person name="William W."/>
        </authorList>
    </citation>
    <scope>NUCLEOTIDE SEQUENCE [LARGE SCALE GENOMIC DNA]</scope>
    <source>
        <strain evidence="5">DB21MT 5</strain>
    </source>
</reference>
<evidence type="ECO:0000256" key="2">
    <source>
        <dbReference type="PROSITE-ProRule" id="PRU00110"/>
    </source>
</evidence>
<gene>
    <name evidence="4" type="ORF">MORIYA_1023</name>
</gene>